<comment type="caution">
    <text evidence="2">The sequence shown here is derived from an EMBL/GenBank/DDBJ whole genome shotgun (WGS) entry which is preliminary data.</text>
</comment>
<reference evidence="2" key="1">
    <citation type="submission" date="2023-03" db="EMBL/GenBank/DDBJ databases">
        <title>Actinoallomurus iriomotensis NBRC 103684.</title>
        <authorList>
            <person name="Ichikawa N."/>
            <person name="Sato H."/>
            <person name="Tonouchi N."/>
        </authorList>
    </citation>
    <scope>NUCLEOTIDE SEQUENCE</scope>
    <source>
        <strain evidence="2">NBRC 103684</strain>
    </source>
</reference>
<organism evidence="2 3">
    <name type="scientific">Actinoallomurus iriomotensis</name>
    <dbReference type="NCBI Taxonomy" id="478107"/>
    <lineage>
        <taxon>Bacteria</taxon>
        <taxon>Bacillati</taxon>
        <taxon>Actinomycetota</taxon>
        <taxon>Actinomycetes</taxon>
        <taxon>Streptosporangiales</taxon>
        <taxon>Thermomonosporaceae</taxon>
        <taxon>Actinoallomurus</taxon>
    </lineage>
</organism>
<dbReference type="Pfam" id="PF12697">
    <property type="entry name" value="Abhydrolase_6"/>
    <property type="match status" value="1"/>
</dbReference>
<gene>
    <name evidence="2" type="ORF">Airi02_059040</name>
</gene>
<dbReference type="EMBL" id="BSTK01000009">
    <property type="protein sequence ID" value="GLY87975.1"/>
    <property type="molecule type" value="Genomic_DNA"/>
</dbReference>
<dbReference type="PANTHER" id="PTHR43194">
    <property type="entry name" value="HYDROLASE ALPHA/BETA FOLD FAMILY"/>
    <property type="match status" value="1"/>
</dbReference>
<dbReference type="InterPro" id="IPR050228">
    <property type="entry name" value="Carboxylesterase_BioH"/>
</dbReference>
<sequence>MTRLHVETWGTGDRIAVLVHGLSADAWSWWRVGPELARRGYRVLAPDLRGHGVSPRGDYSRELWAADLVETLPAGPEVVIGHSLGAVVLSMAVPRLRPERAIYVDPAWEPPEGDTFSASMPFFLAQQAWGLDEVAAAHPGWADEAWRHRLEALRRWDPATTGMDELDRAHPPGDAVVPSLIVTADPSDLVSAERVERLLAQGYEIRAVPGTGHWVHEDDPQGFRKSVEDWL</sequence>
<evidence type="ECO:0000313" key="3">
    <source>
        <dbReference type="Proteomes" id="UP001165074"/>
    </source>
</evidence>
<keyword evidence="2" id="KW-0378">Hydrolase</keyword>
<feature type="domain" description="AB hydrolase-1" evidence="1">
    <location>
        <begin position="17"/>
        <end position="223"/>
    </location>
</feature>
<dbReference type="RefSeq" id="WP_285577441.1">
    <property type="nucleotide sequence ID" value="NZ_BSTK01000009.1"/>
</dbReference>
<dbReference type="InterPro" id="IPR000073">
    <property type="entry name" value="AB_hydrolase_1"/>
</dbReference>
<proteinExistence type="predicted"/>
<dbReference type="GO" id="GO:0016787">
    <property type="term" value="F:hydrolase activity"/>
    <property type="evidence" value="ECO:0007669"/>
    <property type="project" value="UniProtKB-KW"/>
</dbReference>
<keyword evidence="3" id="KW-1185">Reference proteome</keyword>
<dbReference type="PANTHER" id="PTHR43194:SF2">
    <property type="entry name" value="PEROXISOMAL MEMBRANE PROTEIN LPX1"/>
    <property type="match status" value="1"/>
</dbReference>
<dbReference type="InterPro" id="IPR029058">
    <property type="entry name" value="AB_hydrolase_fold"/>
</dbReference>
<evidence type="ECO:0000313" key="2">
    <source>
        <dbReference type="EMBL" id="GLY87975.1"/>
    </source>
</evidence>
<name>A0A9W6S4B7_9ACTN</name>
<dbReference type="Proteomes" id="UP001165074">
    <property type="component" value="Unassembled WGS sequence"/>
</dbReference>
<dbReference type="Gene3D" id="3.40.50.1820">
    <property type="entry name" value="alpha/beta hydrolase"/>
    <property type="match status" value="1"/>
</dbReference>
<evidence type="ECO:0000259" key="1">
    <source>
        <dbReference type="Pfam" id="PF12697"/>
    </source>
</evidence>
<protein>
    <submittedName>
        <fullName evidence="2">Alpha/beta hydrolase</fullName>
    </submittedName>
</protein>
<dbReference type="SUPFAM" id="SSF53474">
    <property type="entry name" value="alpha/beta-Hydrolases"/>
    <property type="match status" value="1"/>
</dbReference>
<dbReference type="AlphaFoldDB" id="A0A9W6S4B7"/>
<accession>A0A9W6S4B7</accession>